<keyword evidence="1" id="KW-0175">Coiled coil</keyword>
<dbReference type="SUPFAM" id="SSF49562">
    <property type="entry name" value="C2 domain (Calcium/lipid-binding domain, CaLB)"/>
    <property type="match status" value="1"/>
</dbReference>
<dbReference type="GeneID" id="30200244"/>
<gene>
    <name evidence="3" type="ORF">WICANDRAFT_60471</name>
</gene>
<sequence length="378" mass="43636">MEFSSAKGILVVDPIEARNICIKRASSNVYCLFQIDNRVYRSKTTAFKVPSLPRWKEDSQCRFDIDPGVTPLLKVFVLEKTNGLPLVVGKGELNLIDIFYEKKSDRWVKLSPMGQLDLELTFYQAAPMLPRKTLPNPKVPPKHPQREGEIKENLKQKVSSVDQVFEEENREERHRLRQLAKKVKRRYRESRSSREFVMKEQLKKMTNDELLYVEVNQKIEKALPDVPGDDSVKIEENIPDINVLSIDTESISQIDLNKLPFSADSIGTHMITKLDELKAQQEKQKEEDSKKMYTPLSTEAFSIISRLERGRARPKDLQVEGGASDYKGDGTWGKGRLTDAAYTGERPRLPPKIPYGMNAEEYYMLQRREYVDYFKTVV</sequence>
<evidence type="ECO:0000259" key="2">
    <source>
        <dbReference type="PROSITE" id="PS50004"/>
    </source>
</evidence>
<keyword evidence="4" id="KW-1185">Reference proteome</keyword>
<dbReference type="PROSITE" id="PS50004">
    <property type="entry name" value="C2"/>
    <property type="match status" value="1"/>
</dbReference>
<name>A0A1E3PBS3_WICAA</name>
<feature type="coiled-coil region" evidence="1">
    <location>
        <begin position="151"/>
        <end position="186"/>
    </location>
</feature>
<dbReference type="InterPro" id="IPR035892">
    <property type="entry name" value="C2_domain_sf"/>
</dbReference>
<dbReference type="AlphaFoldDB" id="A0A1E3PBS3"/>
<evidence type="ECO:0000313" key="3">
    <source>
        <dbReference type="EMBL" id="ODQ62412.1"/>
    </source>
</evidence>
<dbReference type="RefSeq" id="XP_019041619.1">
    <property type="nucleotide sequence ID" value="XM_019182998.1"/>
</dbReference>
<evidence type="ECO:0000256" key="1">
    <source>
        <dbReference type="SAM" id="Coils"/>
    </source>
</evidence>
<proteinExistence type="predicted"/>
<reference evidence="3 4" key="1">
    <citation type="journal article" date="2016" name="Proc. Natl. Acad. Sci. U.S.A.">
        <title>Comparative genomics of biotechnologically important yeasts.</title>
        <authorList>
            <person name="Riley R."/>
            <person name="Haridas S."/>
            <person name="Wolfe K.H."/>
            <person name="Lopes M.R."/>
            <person name="Hittinger C.T."/>
            <person name="Goeker M."/>
            <person name="Salamov A.A."/>
            <person name="Wisecaver J.H."/>
            <person name="Long T.M."/>
            <person name="Calvey C.H."/>
            <person name="Aerts A.L."/>
            <person name="Barry K.W."/>
            <person name="Choi C."/>
            <person name="Clum A."/>
            <person name="Coughlan A.Y."/>
            <person name="Deshpande S."/>
            <person name="Douglass A.P."/>
            <person name="Hanson S.J."/>
            <person name="Klenk H.-P."/>
            <person name="LaButti K.M."/>
            <person name="Lapidus A."/>
            <person name="Lindquist E.A."/>
            <person name="Lipzen A.M."/>
            <person name="Meier-Kolthoff J.P."/>
            <person name="Ohm R.A."/>
            <person name="Otillar R.P."/>
            <person name="Pangilinan J.L."/>
            <person name="Peng Y."/>
            <person name="Rokas A."/>
            <person name="Rosa C.A."/>
            <person name="Scheuner C."/>
            <person name="Sibirny A.A."/>
            <person name="Slot J.C."/>
            <person name="Stielow J.B."/>
            <person name="Sun H."/>
            <person name="Kurtzman C.P."/>
            <person name="Blackwell M."/>
            <person name="Grigoriev I.V."/>
            <person name="Jeffries T.W."/>
        </authorList>
    </citation>
    <scope>NUCLEOTIDE SEQUENCE [LARGE SCALE GENOMIC DNA]</scope>
    <source>
        <strain evidence="4">ATCC 58044 / CBS 1984 / NCYC 433 / NRRL Y-366-8</strain>
    </source>
</reference>
<feature type="domain" description="C2" evidence="2">
    <location>
        <begin position="1"/>
        <end position="108"/>
    </location>
</feature>
<evidence type="ECO:0000313" key="4">
    <source>
        <dbReference type="Proteomes" id="UP000094112"/>
    </source>
</evidence>
<dbReference type="Proteomes" id="UP000094112">
    <property type="component" value="Unassembled WGS sequence"/>
</dbReference>
<protein>
    <recommendedName>
        <fullName evidence="2">C2 domain-containing protein</fullName>
    </recommendedName>
</protein>
<dbReference type="EMBL" id="KV454208">
    <property type="protein sequence ID" value="ODQ62412.1"/>
    <property type="molecule type" value="Genomic_DNA"/>
</dbReference>
<dbReference type="Gene3D" id="2.60.40.150">
    <property type="entry name" value="C2 domain"/>
    <property type="match status" value="1"/>
</dbReference>
<dbReference type="STRING" id="683960.A0A1E3PBS3"/>
<dbReference type="OrthoDB" id="4068241at2759"/>
<organism evidence="3 4">
    <name type="scientific">Wickerhamomyces anomalus (strain ATCC 58044 / CBS 1984 / NCYC 433 / NRRL Y-366-8)</name>
    <name type="common">Yeast</name>
    <name type="synonym">Hansenula anomala</name>
    <dbReference type="NCBI Taxonomy" id="683960"/>
    <lineage>
        <taxon>Eukaryota</taxon>
        <taxon>Fungi</taxon>
        <taxon>Dikarya</taxon>
        <taxon>Ascomycota</taxon>
        <taxon>Saccharomycotina</taxon>
        <taxon>Saccharomycetes</taxon>
        <taxon>Phaffomycetales</taxon>
        <taxon>Wickerhamomycetaceae</taxon>
        <taxon>Wickerhamomyces</taxon>
    </lineage>
</organism>
<dbReference type="InterPro" id="IPR000008">
    <property type="entry name" value="C2_dom"/>
</dbReference>
<accession>A0A1E3PBS3</accession>